<accession>A0AAV5UUN7</accession>
<gene>
    <name evidence="3" type="ORF">PFISCL1PPCAC_1574</name>
</gene>
<keyword evidence="2" id="KW-0812">Transmembrane</keyword>
<feature type="compositionally biased region" description="Basic and acidic residues" evidence="1">
    <location>
        <begin position="203"/>
        <end position="215"/>
    </location>
</feature>
<feature type="compositionally biased region" description="Polar residues" evidence="1">
    <location>
        <begin position="250"/>
        <end position="260"/>
    </location>
</feature>
<evidence type="ECO:0000256" key="1">
    <source>
        <dbReference type="SAM" id="MobiDB-lite"/>
    </source>
</evidence>
<feature type="compositionally biased region" description="Basic and acidic residues" evidence="1">
    <location>
        <begin position="283"/>
        <end position="292"/>
    </location>
</feature>
<feature type="region of interest" description="Disordered" evidence="1">
    <location>
        <begin position="153"/>
        <end position="299"/>
    </location>
</feature>
<evidence type="ECO:0000313" key="4">
    <source>
        <dbReference type="Proteomes" id="UP001432322"/>
    </source>
</evidence>
<dbReference type="EMBL" id="BTSY01000001">
    <property type="protein sequence ID" value="GMT10277.1"/>
    <property type="molecule type" value="Genomic_DNA"/>
</dbReference>
<keyword evidence="4" id="KW-1185">Reference proteome</keyword>
<feature type="transmembrane region" description="Helical" evidence="2">
    <location>
        <begin position="111"/>
        <end position="130"/>
    </location>
</feature>
<organism evidence="3 4">
    <name type="scientific">Pristionchus fissidentatus</name>
    <dbReference type="NCBI Taxonomy" id="1538716"/>
    <lineage>
        <taxon>Eukaryota</taxon>
        <taxon>Metazoa</taxon>
        <taxon>Ecdysozoa</taxon>
        <taxon>Nematoda</taxon>
        <taxon>Chromadorea</taxon>
        <taxon>Rhabditida</taxon>
        <taxon>Rhabditina</taxon>
        <taxon>Diplogasteromorpha</taxon>
        <taxon>Diplogasteroidea</taxon>
        <taxon>Neodiplogasteridae</taxon>
        <taxon>Pristionchus</taxon>
    </lineage>
</organism>
<reference evidence="3" key="1">
    <citation type="submission" date="2023-10" db="EMBL/GenBank/DDBJ databases">
        <title>Genome assembly of Pristionchus species.</title>
        <authorList>
            <person name="Yoshida K."/>
            <person name="Sommer R.J."/>
        </authorList>
    </citation>
    <scope>NUCLEOTIDE SEQUENCE</scope>
    <source>
        <strain evidence="3">RS5133</strain>
    </source>
</reference>
<keyword evidence="2" id="KW-1133">Transmembrane helix</keyword>
<comment type="caution">
    <text evidence="3">The sequence shown here is derived from an EMBL/GenBank/DDBJ whole genome shotgun (WGS) entry which is preliminary data.</text>
</comment>
<feature type="non-terminal residue" evidence="3">
    <location>
        <position position="299"/>
    </location>
</feature>
<sequence length="299" mass="33221">SNQLKETLSNCFGVIKSSPPLLNVLIYCEFYCAFLILIFAIVGFSMGAQTLPLLLMAALQTVIAVPGYLYMMWNEPKYLLCFAVIQLAAFSTEFVWMIVMCGQTGFSEKSGLLLFLSILQCANVLVAFFFRDLRVDFCCCGKNRRASGNNSVSLEGVTRGGLTPPPANWAKTKPVPTLSTSEKDSAKTQKSSRKSTIMNPLNRKKEVDFDVEKNQNKKPTVHSPLEKNIFGGISEEEKKRSIQKKLSRMAVSTPSRSMTRSSDEVRVEPELPKGKAVMPVKSQSKEDSRDNSRTSTESL</sequence>
<protein>
    <submittedName>
        <fullName evidence="3">Uncharacterized protein</fullName>
    </submittedName>
</protein>
<feature type="compositionally biased region" description="Basic and acidic residues" evidence="1">
    <location>
        <begin position="261"/>
        <end position="273"/>
    </location>
</feature>
<dbReference type="AlphaFoldDB" id="A0AAV5UUN7"/>
<dbReference type="Proteomes" id="UP001432322">
    <property type="component" value="Unassembled WGS sequence"/>
</dbReference>
<evidence type="ECO:0000313" key="3">
    <source>
        <dbReference type="EMBL" id="GMT10277.1"/>
    </source>
</evidence>
<keyword evidence="2" id="KW-0472">Membrane</keyword>
<feature type="transmembrane region" description="Helical" evidence="2">
    <location>
        <begin position="77"/>
        <end position="99"/>
    </location>
</feature>
<feature type="non-terminal residue" evidence="3">
    <location>
        <position position="1"/>
    </location>
</feature>
<feature type="transmembrane region" description="Helical" evidence="2">
    <location>
        <begin position="24"/>
        <end position="44"/>
    </location>
</feature>
<feature type="transmembrane region" description="Helical" evidence="2">
    <location>
        <begin position="51"/>
        <end position="71"/>
    </location>
</feature>
<evidence type="ECO:0000256" key="2">
    <source>
        <dbReference type="SAM" id="Phobius"/>
    </source>
</evidence>
<proteinExistence type="predicted"/>
<name>A0AAV5UUN7_9BILA</name>